<dbReference type="EMBL" id="LXQA010297905">
    <property type="protein sequence ID" value="MCI41922.1"/>
    <property type="molecule type" value="Genomic_DNA"/>
</dbReference>
<sequence>MLQDLLPRTKEVSPSSQLNEIHTEMTHPQKSHRHDSLPSSRSVCLIQRELNFAAASVEREVASVEPNLQVL</sequence>
<comment type="caution">
    <text evidence="2">The sequence shown here is derived from an EMBL/GenBank/DDBJ whole genome shotgun (WGS) entry which is preliminary data.</text>
</comment>
<proteinExistence type="predicted"/>
<accession>A0A392S0I8</accession>
<organism evidence="2 3">
    <name type="scientific">Trifolium medium</name>
    <dbReference type="NCBI Taxonomy" id="97028"/>
    <lineage>
        <taxon>Eukaryota</taxon>
        <taxon>Viridiplantae</taxon>
        <taxon>Streptophyta</taxon>
        <taxon>Embryophyta</taxon>
        <taxon>Tracheophyta</taxon>
        <taxon>Spermatophyta</taxon>
        <taxon>Magnoliopsida</taxon>
        <taxon>eudicotyledons</taxon>
        <taxon>Gunneridae</taxon>
        <taxon>Pentapetalae</taxon>
        <taxon>rosids</taxon>
        <taxon>fabids</taxon>
        <taxon>Fabales</taxon>
        <taxon>Fabaceae</taxon>
        <taxon>Papilionoideae</taxon>
        <taxon>50 kb inversion clade</taxon>
        <taxon>NPAAA clade</taxon>
        <taxon>Hologalegina</taxon>
        <taxon>IRL clade</taxon>
        <taxon>Trifolieae</taxon>
        <taxon>Trifolium</taxon>
    </lineage>
</organism>
<evidence type="ECO:0000256" key="1">
    <source>
        <dbReference type="SAM" id="MobiDB-lite"/>
    </source>
</evidence>
<keyword evidence="3" id="KW-1185">Reference proteome</keyword>
<protein>
    <submittedName>
        <fullName evidence="2">Uncharacterized protein</fullName>
    </submittedName>
</protein>
<name>A0A392S0I8_9FABA</name>
<feature type="region of interest" description="Disordered" evidence="1">
    <location>
        <begin position="1"/>
        <end position="40"/>
    </location>
</feature>
<evidence type="ECO:0000313" key="2">
    <source>
        <dbReference type="EMBL" id="MCI41922.1"/>
    </source>
</evidence>
<dbReference type="AlphaFoldDB" id="A0A392S0I8"/>
<feature type="non-terminal residue" evidence="2">
    <location>
        <position position="71"/>
    </location>
</feature>
<evidence type="ECO:0000313" key="3">
    <source>
        <dbReference type="Proteomes" id="UP000265520"/>
    </source>
</evidence>
<reference evidence="2 3" key="1">
    <citation type="journal article" date="2018" name="Front. Plant Sci.">
        <title>Red Clover (Trifolium pratense) and Zigzag Clover (T. medium) - A Picture of Genomic Similarities and Differences.</title>
        <authorList>
            <person name="Dluhosova J."/>
            <person name="Istvanek J."/>
            <person name="Nedelnik J."/>
            <person name="Repkova J."/>
        </authorList>
    </citation>
    <scope>NUCLEOTIDE SEQUENCE [LARGE SCALE GENOMIC DNA]</scope>
    <source>
        <strain evidence="3">cv. 10/8</strain>
        <tissue evidence="2">Leaf</tissue>
    </source>
</reference>
<dbReference type="Proteomes" id="UP000265520">
    <property type="component" value="Unassembled WGS sequence"/>
</dbReference>